<evidence type="ECO:0008006" key="5">
    <source>
        <dbReference type="Google" id="ProtNLM"/>
    </source>
</evidence>
<protein>
    <recommendedName>
        <fullName evidence="5">CLAVATA3/ESR (CLE)-related protein</fullName>
    </recommendedName>
</protein>
<feature type="compositionally biased region" description="Basic and acidic residues" evidence="1">
    <location>
        <begin position="74"/>
        <end position="85"/>
    </location>
</feature>
<sequence>MRMRHKMMKRLQLLVFLVWWLFNVKMLFALSTSIQSSPVVHDYYWRFRSNSNNIPNSFNYRRFQNHAARDLRTKDGNHDVEEQKRSTPFGANPLHNL</sequence>
<keyword evidence="2" id="KW-0732">Signal</keyword>
<keyword evidence="4" id="KW-1185">Reference proteome</keyword>
<evidence type="ECO:0000313" key="4">
    <source>
        <dbReference type="Proteomes" id="UP000554482"/>
    </source>
</evidence>
<reference evidence="3 4" key="1">
    <citation type="submission" date="2020-06" db="EMBL/GenBank/DDBJ databases">
        <title>Transcriptomic and genomic resources for Thalictrum thalictroides and T. hernandezii: Facilitating candidate gene discovery in an emerging model plant lineage.</title>
        <authorList>
            <person name="Arias T."/>
            <person name="Riano-Pachon D.M."/>
            <person name="Di Stilio V.S."/>
        </authorList>
    </citation>
    <scope>NUCLEOTIDE SEQUENCE [LARGE SCALE GENOMIC DNA]</scope>
    <source>
        <strain evidence="4">cv. WT478/WT964</strain>
        <tissue evidence="3">Leaves</tissue>
    </source>
</reference>
<gene>
    <name evidence="3" type="ORF">FRX31_031650</name>
</gene>
<feature type="chain" id="PRO_5029759559" description="CLAVATA3/ESR (CLE)-related protein" evidence="2">
    <location>
        <begin position="30"/>
        <end position="97"/>
    </location>
</feature>
<evidence type="ECO:0000256" key="1">
    <source>
        <dbReference type="SAM" id="MobiDB-lite"/>
    </source>
</evidence>
<organism evidence="3 4">
    <name type="scientific">Thalictrum thalictroides</name>
    <name type="common">Rue-anemone</name>
    <name type="synonym">Anemone thalictroides</name>
    <dbReference type="NCBI Taxonomy" id="46969"/>
    <lineage>
        <taxon>Eukaryota</taxon>
        <taxon>Viridiplantae</taxon>
        <taxon>Streptophyta</taxon>
        <taxon>Embryophyta</taxon>
        <taxon>Tracheophyta</taxon>
        <taxon>Spermatophyta</taxon>
        <taxon>Magnoliopsida</taxon>
        <taxon>Ranunculales</taxon>
        <taxon>Ranunculaceae</taxon>
        <taxon>Thalictroideae</taxon>
        <taxon>Thalictrum</taxon>
    </lineage>
</organism>
<evidence type="ECO:0000313" key="3">
    <source>
        <dbReference type="EMBL" id="KAF5178763.1"/>
    </source>
</evidence>
<name>A0A7J6V1R0_THATH</name>
<dbReference type="Proteomes" id="UP000554482">
    <property type="component" value="Unassembled WGS sequence"/>
</dbReference>
<comment type="caution">
    <text evidence="3">The sequence shown here is derived from an EMBL/GenBank/DDBJ whole genome shotgun (WGS) entry which is preliminary data.</text>
</comment>
<proteinExistence type="predicted"/>
<dbReference type="AlphaFoldDB" id="A0A7J6V1R0"/>
<accession>A0A7J6V1R0</accession>
<feature type="signal peptide" evidence="2">
    <location>
        <begin position="1"/>
        <end position="29"/>
    </location>
</feature>
<feature type="region of interest" description="Disordered" evidence="1">
    <location>
        <begin position="74"/>
        <end position="97"/>
    </location>
</feature>
<dbReference type="EMBL" id="JABWDY010039628">
    <property type="protein sequence ID" value="KAF5178763.1"/>
    <property type="molecule type" value="Genomic_DNA"/>
</dbReference>
<evidence type="ECO:0000256" key="2">
    <source>
        <dbReference type="SAM" id="SignalP"/>
    </source>
</evidence>